<feature type="domain" description="Helicase C-terminal" evidence="6">
    <location>
        <begin position="706"/>
        <end position="859"/>
    </location>
</feature>
<dbReference type="InterPro" id="IPR000330">
    <property type="entry name" value="SNF2_N"/>
</dbReference>
<dbReference type="Gene3D" id="3.40.50.10810">
    <property type="entry name" value="Tandem AAA-ATPase domain"/>
    <property type="match status" value="1"/>
</dbReference>
<reference evidence="7" key="1">
    <citation type="journal article" date="2023" name="Mol. Phylogenet. Evol.">
        <title>Genome-scale phylogeny and comparative genomics of the fungal order Sordariales.</title>
        <authorList>
            <person name="Hensen N."/>
            <person name="Bonometti L."/>
            <person name="Westerberg I."/>
            <person name="Brannstrom I.O."/>
            <person name="Guillou S."/>
            <person name="Cros-Aarteil S."/>
            <person name="Calhoun S."/>
            <person name="Haridas S."/>
            <person name="Kuo A."/>
            <person name="Mondo S."/>
            <person name="Pangilinan J."/>
            <person name="Riley R."/>
            <person name="LaButti K."/>
            <person name="Andreopoulos B."/>
            <person name="Lipzen A."/>
            <person name="Chen C."/>
            <person name="Yan M."/>
            <person name="Daum C."/>
            <person name="Ng V."/>
            <person name="Clum A."/>
            <person name="Steindorff A."/>
            <person name="Ohm R.A."/>
            <person name="Martin F."/>
            <person name="Silar P."/>
            <person name="Natvig D.O."/>
            <person name="Lalanne C."/>
            <person name="Gautier V."/>
            <person name="Ament-Velasquez S.L."/>
            <person name="Kruys A."/>
            <person name="Hutchinson M.I."/>
            <person name="Powell A.J."/>
            <person name="Barry K."/>
            <person name="Miller A.N."/>
            <person name="Grigoriev I.V."/>
            <person name="Debuchy R."/>
            <person name="Gladieux P."/>
            <person name="Hiltunen Thoren M."/>
            <person name="Johannesson H."/>
        </authorList>
    </citation>
    <scope>NUCLEOTIDE SEQUENCE</scope>
    <source>
        <strain evidence="7">PSN309</strain>
    </source>
</reference>
<feature type="domain" description="Helicase ATP-binding" evidence="5">
    <location>
        <begin position="335"/>
        <end position="496"/>
    </location>
</feature>
<accession>A0AAN6WMS9</accession>
<keyword evidence="8" id="KW-1185">Reference proteome</keyword>
<dbReference type="PROSITE" id="PS51194">
    <property type="entry name" value="HELICASE_CTER"/>
    <property type="match status" value="1"/>
</dbReference>
<proteinExistence type="predicted"/>
<evidence type="ECO:0000313" key="7">
    <source>
        <dbReference type="EMBL" id="KAK4183032.1"/>
    </source>
</evidence>
<dbReference type="GO" id="GO:0006281">
    <property type="term" value="P:DNA repair"/>
    <property type="evidence" value="ECO:0007669"/>
    <property type="project" value="TreeGrafter"/>
</dbReference>
<dbReference type="InterPro" id="IPR014001">
    <property type="entry name" value="Helicase_ATP-bd"/>
</dbReference>
<dbReference type="EMBL" id="MU864584">
    <property type="protein sequence ID" value="KAK4183032.1"/>
    <property type="molecule type" value="Genomic_DNA"/>
</dbReference>
<organism evidence="7 8">
    <name type="scientific">Podospora australis</name>
    <dbReference type="NCBI Taxonomy" id="1536484"/>
    <lineage>
        <taxon>Eukaryota</taxon>
        <taxon>Fungi</taxon>
        <taxon>Dikarya</taxon>
        <taxon>Ascomycota</taxon>
        <taxon>Pezizomycotina</taxon>
        <taxon>Sordariomycetes</taxon>
        <taxon>Sordariomycetidae</taxon>
        <taxon>Sordariales</taxon>
        <taxon>Podosporaceae</taxon>
        <taxon>Podospora</taxon>
    </lineage>
</organism>
<dbReference type="Pfam" id="PF00271">
    <property type="entry name" value="Helicase_C"/>
    <property type="match status" value="1"/>
</dbReference>
<dbReference type="GO" id="GO:0008094">
    <property type="term" value="F:ATP-dependent activity, acting on DNA"/>
    <property type="evidence" value="ECO:0007669"/>
    <property type="project" value="TreeGrafter"/>
</dbReference>
<dbReference type="InterPro" id="IPR050628">
    <property type="entry name" value="SNF2_RAD54_helicase_TF"/>
</dbReference>
<evidence type="ECO:0000259" key="5">
    <source>
        <dbReference type="PROSITE" id="PS51192"/>
    </source>
</evidence>
<dbReference type="SMART" id="SM00487">
    <property type="entry name" value="DEXDc"/>
    <property type="match status" value="1"/>
</dbReference>
<gene>
    <name evidence="7" type="ORF">QBC35DRAFT_526350</name>
</gene>
<evidence type="ECO:0000259" key="6">
    <source>
        <dbReference type="PROSITE" id="PS51194"/>
    </source>
</evidence>
<feature type="compositionally biased region" description="Basic and acidic residues" evidence="4">
    <location>
        <begin position="11"/>
        <end position="23"/>
    </location>
</feature>
<dbReference type="AlphaFoldDB" id="A0AAN6WMS9"/>
<name>A0AAN6WMS9_9PEZI</name>
<dbReference type="InterPro" id="IPR038718">
    <property type="entry name" value="SNF2-like_sf"/>
</dbReference>
<dbReference type="CDD" id="cd18793">
    <property type="entry name" value="SF2_C_SNF"/>
    <property type="match status" value="1"/>
</dbReference>
<dbReference type="CDD" id="cd18008">
    <property type="entry name" value="DEXDc_SHPRH-like"/>
    <property type="match status" value="1"/>
</dbReference>
<dbReference type="PANTHER" id="PTHR45626">
    <property type="entry name" value="TRANSCRIPTION TERMINATION FACTOR 2-RELATED"/>
    <property type="match status" value="1"/>
</dbReference>
<feature type="region of interest" description="Disordered" evidence="4">
    <location>
        <begin position="672"/>
        <end position="700"/>
    </location>
</feature>
<reference evidence="7" key="2">
    <citation type="submission" date="2023-05" db="EMBL/GenBank/DDBJ databases">
        <authorList>
            <consortium name="Lawrence Berkeley National Laboratory"/>
            <person name="Steindorff A."/>
            <person name="Hensen N."/>
            <person name="Bonometti L."/>
            <person name="Westerberg I."/>
            <person name="Brannstrom I.O."/>
            <person name="Guillou S."/>
            <person name="Cros-Aarteil S."/>
            <person name="Calhoun S."/>
            <person name="Haridas S."/>
            <person name="Kuo A."/>
            <person name="Mondo S."/>
            <person name="Pangilinan J."/>
            <person name="Riley R."/>
            <person name="Labutti K."/>
            <person name="Andreopoulos B."/>
            <person name="Lipzen A."/>
            <person name="Chen C."/>
            <person name="Yanf M."/>
            <person name="Daum C."/>
            <person name="Ng V."/>
            <person name="Clum A."/>
            <person name="Ohm R."/>
            <person name="Martin F."/>
            <person name="Silar P."/>
            <person name="Natvig D."/>
            <person name="Lalanne C."/>
            <person name="Gautier V."/>
            <person name="Ament-Velasquez S.L."/>
            <person name="Kruys A."/>
            <person name="Hutchinson M.I."/>
            <person name="Powell A.J."/>
            <person name="Barry K."/>
            <person name="Miller A.N."/>
            <person name="Grigoriev I.V."/>
            <person name="Debuchy R."/>
            <person name="Gladieux P."/>
            <person name="Thoren M.H."/>
            <person name="Johannesson H."/>
        </authorList>
    </citation>
    <scope>NUCLEOTIDE SEQUENCE</scope>
    <source>
        <strain evidence="7">PSN309</strain>
    </source>
</reference>
<dbReference type="Proteomes" id="UP001302126">
    <property type="component" value="Unassembled WGS sequence"/>
</dbReference>
<feature type="region of interest" description="Disordered" evidence="4">
    <location>
        <begin position="1"/>
        <end position="35"/>
    </location>
</feature>
<feature type="compositionally biased region" description="Basic residues" evidence="4">
    <location>
        <begin position="1"/>
        <end position="10"/>
    </location>
</feature>
<evidence type="ECO:0000256" key="2">
    <source>
        <dbReference type="ARBA" id="ARBA00022801"/>
    </source>
</evidence>
<dbReference type="Pfam" id="PF00176">
    <property type="entry name" value="SNF2-rel_dom"/>
    <property type="match status" value="2"/>
</dbReference>
<dbReference type="PROSITE" id="PS51192">
    <property type="entry name" value="HELICASE_ATP_BIND_1"/>
    <property type="match status" value="1"/>
</dbReference>
<dbReference type="Gene3D" id="3.40.50.300">
    <property type="entry name" value="P-loop containing nucleotide triphosphate hydrolases"/>
    <property type="match status" value="1"/>
</dbReference>
<protein>
    <submittedName>
        <fullName evidence="7">P-loop containing nucleoside triphosphate hydrolase protein</fullName>
    </submittedName>
</protein>
<dbReference type="GO" id="GO:0016787">
    <property type="term" value="F:hydrolase activity"/>
    <property type="evidence" value="ECO:0007669"/>
    <property type="project" value="UniProtKB-KW"/>
</dbReference>
<keyword evidence="3" id="KW-0067">ATP-binding</keyword>
<comment type="caution">
    <text evidence="7">The sequence shown here is derived from an EMBL/GenBank/DDBJ whole genome shotgun (WGS) entry which is preliminary data.</text>
</comment>
<evidence type="ECO:0000313" key="8">
    <source>
        <dbReference type="Proteomes" id="UP001302126"/>
    </source>
</evidence>
<keyword evidence="2 7" id="KW-0378">Hydrolase</keyword>
<dbReference type="InterPro" id="IPR001650">
    <property type="entry name" value="Helicase_C-like"/>
</dbReference>
<dbReference type="SUPFAM" id="SSF52540">
    <property type="entry name" value="P-loop containing nucleoside triphosphate hydrolases"/>
    <property type="match status" value="2"/>
</dbReference>
<evidence type="ECO:0000256" key="4">
    <source>
        <dbReference type="SAM" id="MobiDB-lite"/>
    </source>
</evidence>
<dbReference type="GO" id="GO:0005634">
    <property type="term" value="C:nucleus"/>
    <property type="evidence" value="ECO:0007669"/>
    <property type="project" value="TreeGrafter"/>
</dbReference>
<keyword evidence="1" id="KW-0547">Nucleotide-binding</keyword>
<sequence length="895" mass="100310">MQTFPNRKKKREADDAANSHEDDTPPPAKRHQFESNEPTINWFEENWCEEMDWVAEAPTDPASSCAYCITPDELTSSRSESFTRRFTICYGSIVKAKAQATFLTGLLVPMQPWASFATFPIVSQNNLFVLTQFLDNETSDFAVLDLTTARYLHTLCDMKELTFTAVLSSSSLARIPRKSTRKKTIIDITVNIFGPEESATAVSNALTRGNCCLQHPVYLERFVEYKNPHYFYGGDTMLDLRHLVGPAPPDDKPIRVYREITNIFASLGEVPTDWQGDSVAEEQKLLSTVTRCLKYTKLKEHQVTGIRFIMRREHAGYYHELDNELWNLSTARNRSKLSAPCLGGILADVMGLGKTLTMLSSIVCTKEDAENHGSYGKEPGATGLQSTKATLIVLPSRQLLDVWESEIDKHFFSGTLSVRVFHGPNRVKTAETLLRHDGVQWFRVILDEAHIIRNQTTRMFKAAETLSASRRWCLTGTPIQNSLLDLRSLLRFLRYGPLAEAKTFEKYVIQPIRDQQESFRNLQLLLRTTCLRRTEQLLNLPPSTTETVPISLTSEESAAYNSILDKCKVESERQVCNNSEPKLSGLLTGTLTNLWILCNHGTYTAPNNDQYALSNSKKRSKSKGIDTTDVDNVDLCGFCSTVDESDAPDLLHGLPTCPLCGRMLATPSNTTLRPFETPTAESTPSLSSCESATGSPLEHATGHSSKLTAVVRKIEEASVEGHKSIVFTSWRTTLDLLGLMLKNEAIPFLRIDGLVNATDRIEILDQFNKTPSIQVLLLTIGSGAVGLTFTSASHVHLVEPIYNPAIESQAIARVLRIGQTRSVTIIRYITEKTLEPRIAVIQDRKRRLARISLDDKNDEEGLSLDLRSRTLGLHWIVRSDPWLVNLVDTWAARHE</sequence>
<dbReference type="GO" id="GO:0005524">
    <property type="term" value="F:ATP binding"/>
    <property type="evidence" value="ECO:0007669"/>
    <property type="project" value="UniProtKB-KW"/>
</dbReference>
<evidence type="ECO:0000256" key="3">
    <source>
        <dbReference type="ARBA" id="ARBA00022840"/>
    </source>
</evidence>
<dbReference type="PANTHER" id="PTHR45626:SF22">
    <property type="entry name" value="DNA REPAIR PROTEIN RAD5"/>
    <property type="match status" value="1"/>
</dbReference>
<dbReference type="InterPro" id="IPR027417">
    <property type="entry name" value="P-loop_NTPase"/>
</dbReference>
<evidence type="ECO:0000256" key="1">
    <source>
        <dbReference type="ARBA" id="ARBA00022741"/>
    </source>
</evidence>
<dbReference type="SMART" id="SM00490">
    <property type="entry name" value="HELICc"/>
    <property type="match status" value="1"/>
</dbReference>
<feature type="compositionally biased region" description="Polar residues" evidence="4">
    <location>
        <begin position="679"/>
        <end position="694"/>
    </location>
</feature>
<dbReference type="InterPro" id="IPR049730">
    <property type="entry name" value="SNF2/RAD54-like_C"/>
</dbReference>